<feature type="region of interest" description="Disordered" evidence="6">
    <location>
        <begin position="31"/>
        <end position="63"/>
    </location>
</feature>
<dbReference type="AlphaFoldDB" id="A0A835KJY1"/>
<proteinExistence type="predicted"/>
<dbReference type="Pfam" id="PF00847">
    <property type="entry name" value="AP2"/>
    <property type="match status" value="1"/>
</dbReference>
<feature type="region of interest" description="Disordered" evidence="6">
    <location>
        <begin position="298"/>
        <end position="340"/>
    </location>
</feature>
<dbReference type="GO" id="GO:0003677">
    <property type="term" value="F:DNA binding"/>
    <property type="evidence" value="ECO:0007669"/>
    <property type="project" value="UniProtKB-KW"/>
</dbReference>
<keyword evidence="5" id="KW-0539">Nucleus</keyword>
<feature type="region of interest" description="Disordered" evidence="6">
    <location>
        <begin position="438"/>
        <end position="460"/>
    </location>
</feature>
<evidence type="ECO:0000256" key="4">
    <source>
        <dbReference type="ARBA" id="ARBA00023163"/>
    </source>
</evidence>
<dbReference type="PANTHER" id="PTHR31194">
    <property type="entry name" value="SHN SHINE , DNA BINDING / TRANSCRIPTION FACTOR"/>
    <property type="match status" value="1"/>
</dbReference>
<name>A0A835KJY1_9POAL</name>
<feature type="compositionally biased region" description="Polar residues" evidence="6">
    <location>
        <begin position="318"/>
        <end position="327"/>
    </location>
</feature>
<evidence type="ECO:0000313" key="9">
    <source>
        <dbReference type="Proteomes" id="UP000636709"/>
    </source>
</evidence>
<evidence type="ECO:0000256" key="5">
    <source>
        <dbReference type="ARBA" id="ARBA00023242"/>
    </source>
</evidence>
<dbReference type="GO" id="GO:0003700">
    <property type="term" value="F:DNA-binding transcription factor activity"/>
    <property type="evidence" value="ECO:0007669"/>
    <property type="project" value="InterPro"/>
</dbReference>
<dbReference type="FunFam" id="3.30.730.10:FF:000001">
    <property type="entry name" value="Ethylene-responsive transcription factor 2"/>
    <property type="match status" value="1"/>
</dbReference>
<evidence type="ECO:0000259" key="7">
    <source>
        <dbReference type="PROSITE" id="PS51032"/>
    </source>
</evidence>
<gene>
    <name evidence="8" type="ORF">HU200_014845</name>
</gene>
<keyword evidence="4" id="KW-0804">Transcription</keyword>
<dbReference type="InterPro" id="IPR036955">
    <property type="entry name" value="AP2/ERF_dom_sf"/>
</dbReference>
<dbReference type="EMBL" id="JACEFO010001600">
    <property type="protein sequence ID" value="KAF8733544.1"/>
    <property type="molecule type" value="Genomic_DNA"/>
</dbReference>
<dbReference type="Proteomes" id="UP000636709">
    <property type="component" value="Unassembled WGS sequence"/>
</dbReference>
<evidence type="ECO:0000256" key="1">
    <source>
        <dbReference type="ARBA" id="ARBA00004123"/>
    </source>
</evidence>
<dbReference type="InterPro" id="IPR050913">
    <property type="entry name" value="AP2/ERF_ERF"/>
</dbReference>
<dbReference type="SUPFAM" id="SSF54171">
    <property type="entry name" value="DNA-binding domain"/>
    <property type="match status" value="1"/>
</dbReference>
<protein>
    <recommendedName>
        <fullName evidence="7">AP2/ERF domain-containing protein</fullName>
    </recommendedName>
</protein>
<dbReference type="SMART" id="SM00380">
    <property type="entry name" value="AP2"/>
    <property type="match status" value="1"/>
</dbReference>
<feature type="domain" description="AP2/ERF" evidence="7">
    <location>
        <begin position="232"/>
        <end position="289"/>
    </location>
</feature>
<dbReference type="PANTHER" id="PTHR31194:SF140">
    <property type="entry name" value="ETHYLENE-RESPONSIVE TRANSCRIPTION FACTOR CRF2"/>
    <property type="match status" value="1"/>
</dbReference>
<accession>A0A835KJY1</accession>
<dbReference type="PROSITE" id="PS51032">
    <property type="entry name" value="AP2_ERF"/>
    <property type="match status" value="1"/>
</dbReference>
<comment type="subcellular location">
    <subcellularLocation>
        <location evidence="1">Nucleus</location>
    </subcellularLocation>
</comment>
<sequence length="483" mass="51581">MASSPAQPSPENGPSIHPSYKAEWWTAVTNPRPAPHLSLPPKPPQKLSPQSIPSSSSPPPLPALLPRIRLRPLVLRRALRRPIPSFPTTTTCVALRERTSCSRPLRFLPCSALGSALQGHLQAIARVVNKGEGFKRLAWIIWDDPDLTDSSSGEDDDGCGASRRNARMMVRPLPPVAVTSLPSAAPAPEDRYIISGNGNRKRRLLGDGADPPQGDCGGARRRLAKGATTSSKFRGVRRRPWGKFAAEIRDPWRRVRVWLGTFDTAEEAAKVYDSAAIQLRGPDATTNFDQVDDSAAAVPPEVAERLPRPPPPLVAPGNASSSATSYDSGEESSHAAAASPTSVLRSFPPSAVVVDDACGKKPALAAAPAAKTAAAFRAMETDESSSDGGSSFFGCPFSGDGCFAGEFPPVYTDFDLLADFPEPSLDFLAEIPDEPLSFPAGAAIPEESSSEPEAEPSPARWQQVDDFFQDITDLFQIDPLPVV</sequence>
<evidence type="ECO:0000256" key="6">
    <source>
        <dbReference type="SAM" id="MobiDB-lite"/>
    </source>
</evidence>
<dbReference type="GO" id="GO:0005634">
    <property type="term" value="C:nucleus"/>
    <property type="evidence" value="ECO:0007669"/>
    <property type="project" value="UniProtKB-SubCell"/>
</dbReference>
<feature type="region of interest" description="Disordered" evidence="6">
    <location>
        <begin position="199"/>
        <end position="231"/>
    </location>
</feature>
<feature type="compositionally biased region" description="Pro residues" evidence="6">
    <location>
        <begin position="32"/>
        <end position="46"/>
    </location>
</feature>
<evidence type="ECO:0000256" key="3">
    <source>
        <dbReference type="ARBA" id="ARBA00023125"/>
    </source>
</evidence>
<keyword evidence="3" id="KW-0238">DNA-binding</keyword>
<dbReference type="InterPro" id="IPR001471">
    <property type="entry name" value="AP2/ERF_dom"/>
</dbReference>
<dbReference type="InterPro" id="IPR016177">
    <property type="entry name" value="DNA-bd_dom_sf"/>
</dbReference>
<dbReference type="OrthoDB" id="777519at2759"/>
<reference evidence="8" key="1">
    <citation type="submission" date="2020-07" db="EMBL/GenBank/DDBJ databases">
        <title>Genome sequence and genetic diversity analysis of an under-domesticated orphan crop, white fonio (Digitaria exilis).</title>
        <authorList>
            <person name="Bennetzen J.L."/>
            <person name="Chen S."/>
            <person name="Ma X."/>
            <person name="Wang X."/>
            <person name="Yssel A.E.J."/>
            <person name="Chaluvadi S.R."/>
            <person name="Johnson M."/>
            <person name="Gangashetty P."/>
            <person name="Hamidou F."/>
            <person name="Sanogo M.D."/>
            <person name="Zwaenepoel A."/>
            <person name="Wallace J."/>
            <person name="Van De Peer Y."/>
            <person name="Van Deynze A."/>
        </authorList>
    </citation>
    <scope>NUCLEOTIDE SEQUENCE</scope>
    <source>
        <tissue evidence="8">Leaves</tissue>
    </source>
</reference>
<dbReference type="CDD" id="cd00018">
    <property type="entry name" value="AP2"/>
    <property type="match status" value="1"/>
</dbReference>
<dbReference type="Gene3D" id="3.30.730.10">
    <property type="entry name" value="AP2/ERF domain"/>
    <property type="match status" value="1"/>
</dbReference>
<keyword evidence="9" id="KW-1185">Reference proteome</keyword>
<comment type="caution">
    <text evidence="8">The sequence shown here is derived from an EMBL/GenBank/DDBJ whole genome shotgun (WGS) entry which is preliminary data.</text>
</comment>
<keyword evidence="2" id="KW-0805">Transcription regulation</keyword>
<evidence type="ECO:0000313" key="8">
    <source>
        <dbReference type="EMBL" id="KAF8733544.1"/>
    </source>
</evidence>
<dbReference type="PRINTS" id="PR00367">
    <property type="entry name" value="ETHRSPELEMNT"/>
</dbReference>
<organism evidence="8 9">
    <name type="scientific">Digitaria exilis</name>
    <dbReference type="NCBI Taxonomy" id="1010633"/>
    <lineage>
        <taxon>Eukaryota</taxon>
        <taxon>Viridiplantae</taxon>
        <taxon>Streptophyta</taxon>
        <taxon>Embryophyta</taxon>
        <taxon>Tracheophyta</taxon>
        <taxon>Spermatophyta</taxon>
        <taxon>Magnoliopsida</taxon>
        <taxon>Liliopsida</taxon>
        <taxon>Poales</taxon>
        <taxon>Poaceae</taxon>
        <taxon>PACMAD clade</taxon>
        <taxon>Panicoideae</taxon>
        <taxon>Panicodae</taxon>
        <taxon>Paniceae</taxon>
        <taxon>Anthephorinae</taxon>
        <taxon>Digitaria</taxon>
    </lineage>
</organism>
<evidence type="ECO:0000256" key="2">
    <source>
        <dbReference type="ARBA" id="ARBA00023015"/>
    </source>
</evidence>